<dbReference type="InterPro" id="IPR008861">
    <property type="entry name" value="GpX-like"/>
</dbReference>
<comment type="caution">
    <text evidence="1">The sequence shown here is derived from an EMBL/GenBank/DDBJ whole genome shotgun (WGS) entry which is preliminary data.</text>
</comment>
<evidence type="ECO:0000313" key="2">
    <source>
        <dbReference type="Proteomes" id="UP001065549"/>
    </source>
</evidence>
<dbReference type="EMBL" id="JAOSHN010000002">
    <property type="protein sequence ID" value="MCU7378123.1"/>
    <property type="molecule type" value="Genomic_DNA"/>
</dbReference>
<sequence>MYDVEVLGYEDYVTAEHDTFDLIAWKKYGDEMLASLIIESNLDYADIIVFDAGVKLTIPVVEQSNIQQAIPPWRQ</sequence>
<protein>
    <submittedName>
        <fullName evidence="1">Tail protein X</fullName>
    </submittedName>
</protein>
<evidence type="ECO:0000313" key="1">
    <source>
        <dbReference type="EMBL" id="MCU7378123.1"/>
    </source>
</evidence>
<name>A0A9J6QTM4_9FIRM</name>
<dbReference type="RefSeq" id="WP_269478436.1">
    <property type="nucleotide sequence ID" value="NZ_JAOSHN010000002.1"/>
</dbReference>
<dbReference type="AlphaFoldDB" id="A0A9J6QTM4"/>
<dbReference type="Pfam" id="PF05489">
    <property type="entry name" value="Phage_tail_X"/>
    <property type="match status" value="1"/>
</dbReference>
<dbReference type="Proteomes" id="UP001065549">
    <property type="component" value="Unassembled WGS sequence"/>
</dbReference>
<proteinExistence type="predicted"/>
<reference evidence="1" key="1">
    <citation type="submission" date="2022-09" db="EMBL/GenBank/DDBJ databases">
        <title>Culturomic study of gut microbiota in children with autism spectrum disorder.</title>
        <authorList>
            <person name="Efimov B.A."/>
            <person name="Chaplin A.V."/>
            <person name="Sokolova S.R."/>
            <person name="Pikina A.P."/>
            <person name="Korzhanova M."/>
            <person name="Belova V."/>
            <person name="Korostin D."/>
        </authorList>
    </citation>
    <scope>NUCLEOTIDE SEQUENCE</scope>
    <source>
        <strain evidence="1">ASD5510</strain>
    </source>
</reference>
<accession>A0A9J6QTM4</accession>
<organism evidence="1 2">
    <name type="scientific">Hominibacterium faecale</name>
    <dbReference type="NCBI Taxonomy" id="2839743"/>
    <lineage>
        <taxon>Bacteria</taxon>
        <taxon>Bacillati</taxon>
        <taxon>Bacillota</taxon>
        <taxon>Clostridia</taxon>
        <taxon>Peptostreptococcales</taxon>
        <taxon>Anaerovoracaceae</taxon>
        <taxon>Hominibacterium</taxon>
    </lineage>
</organism>
<gene>
    <name evidence="1" type="ORF">OBO34_07120</name>
</gene>
<keyword evidence="2" id="KW-1185">Reference proteome</keyword>